<protein>
    <submittedName>
        <fullName evidence="2">Uncharacterized protein</fullName>
    </submittedName>
</protein>
<comment type="caution">
    <text evidence="2">The sequence shown here is derived from an EMBL/GenBank/DDBJ whole genome shotgun (WGS) entry which is preliminary data.</text>
</comment>
<gene>
    <name evidence="2" type="ORF">LFAB_02455</name>
</gene>
<evidence type="ECO:0000313" key="2">
    <source>
        <dbReference type="EMBL" id="ETY75361.1"/>
    </source>
</evidence>
<organism evidence="2 3">
    <name type="scientific">Lactiplantibacillus fabifermentans T30PCM01</name>
    <dbReference type="NCBI Taxonomy" id="1400520"/>
    <lineage>
        <taxon>Bacteria</taxon>
        <taxon>Bacillati</taxon>
        <taxon>Bacillota</taxon>
        <taxon>Bacilli</taxon>
        <taxon>Lactobacillales</taxon>
        <taxon>Lactobacillaceae</taxon>
        <taxon>Lactiplantibacillus</taxon>
    </lineage>
</organism>
<feature type="transmembrane region" description="Helical" evidence="1">
    <location>
        <begin position="20"/>
        <end position="41"/>
    </location>
</feature>
<dbReference type="Proteomes" id="UP000019247">
    <property type="component" value="Unassembled WGS sequence"/>
</dbReference>
<dbReference type="AlphaFoldDB" id="W6TA00"/>
<keyword evidence="1" id="KW-0812">Transmembrane</keyword>
<evidence type="ECO:0000313" key="3">
    <source>
        <dbReference type="Proteomes" id="UP000019247"/>
    </source>
</evidence>
<evidence type="ECO:0000256" key="1">
    <source>
        <dbReference type="SAM" id="Phobius"/>
    </source>
</evidence>
<keyword evidence="1" id="KW-1133">Transmembrane helix</keyword>
<dbReference type="HOGENOM" id="CLU_1538138_0_0_9"/>
<dbReference type="EMBL" id="AWWK01000012">
    <property type="protein sequence ID" value="ETY75361.1"/>
    <property type="molecule type" value="Genomic_DNA"/>
</dbReference>
<name>W6TA00_9LACO</name>
<proteinExistence type="predicted"/>
<feature type="transmembrane region" description="Helical" evidence="1">
    <location>
        <begin position="71"/>
        <end position="89"/>
    </location>
</feature>
<keyword evidence="1" id="KW-0472">Membrane</keyword>
<feature type="transmembrane region" description="Helical" evidence="1">
    <location>
        <begin position="95"/>
        <end position="116"/>
    </location>
</feature>
<sequence length="169" mass="19336">MNHFFPKMLMINSSETELLNVLHTLVLMITIYIIVDCLLGWKFRKAKHAVIGEPRIQHIGKLKAIIRIQKVGLIILTFLLLLLSIVALTQLESGIILLQALMLALVACSITIKIIILHRWRSIITTSSSPFVTSAYFWLKIFQLTDSILQIPIILLTMDTFTYVPYIFQ</sequence>
<accession>W6TA00</accession>
<reference evidence="2 3" key="1">
    <citation type="journal article" date="2014" name="Genome Announc.">
        <title>Genome Sequence of Lactobacillus fabifermentans Strain T30PCM01, Isolated from Fermenting Grape Marc.</title>
        <authorList>
            <person name="Treu L."/>
            <person name="Vendramin V."/>
            <person name="Bovo B."/>
            <person name="Giacomini A."/>
            <person name="Corich V."/>
            <person name="Campanaro S."/>
        </authorList>
    </citation>
    <scope>NUCLEOTIDE SEQUENCE [LARGE SCALE GENOMIC DNA]</scope>
    <source>
        <strain evidence="2 3">T30PCM01</strain>
    </source>
</reference>